<dbReference type="AlphaFoldDB" id="A0A7D6ZRD0"/>
<reference evidence="1 2" key="1">
    <citation type="submission" date="2020-07" db="EMBL/GenBank/DDBJ databases">
        <authorList>
            <person name="Zhuang K."/>
            <person name="Ran Y."/>
        </authorList>
    </citation>
    <scope>NUCLEOTIDE SEQUENCE [LARGE SCALE GENOMIC DNA]</scope>
    <source>
        <strain evidence="1 2">WCH-YHL-001</strain>
    </source>
</reference>
<sequence length="272" mass="29186">MNPLTLHRKFASAVAGFEFRADPLEAELLATFLLEALTRNLDTTGPRFDQAIIDTAIPGIASVASPKSLAVLRAIATLTRGKPAIAAATAADRLLAAGVPIPAWVAELSERTTVSGCTSITGPQRDITFLLAAFHRAGRSHLLVTQVDHRHGGTAVDITLADATRVGDFLDQLKSETPTLVATRLSTNAFRAQAESVLAIRAALDRAELEQDFALGAVAQEHYRAMARLLRTRLNTLPLPPLPVRCEAPRLRSGVRRGGRARIDSLPSRRGI</sequence>
<organism evidence="1 2">
    <name type="scientific">Nocardia huaxiensis</name>
    <dbReference type="NCBI Taxonomy" id="2755382"/>
    <lineage>
        <taxon>Bacteria</taxon>
        <taxon>Bacillati</taxon>
        <taxon>Actinomycetota</taxon>
        <taxon>Actinomycetes</taxon>
        <taxon>Mycobacteriales</taxon>
        <taxon>Nocardiaceae</taxon>
        <taxon>Nocardia</taxon>
    </lineage>
</organism>
<gene>
    <name evidence="1" type="ORF">H0264_15745</name>
</gene>
<dbReference type="Proteomes" id="UP000515512">
    <property type="component" value="Chromosome"/>
</dbReference>
<dbReference type="KEGG" id="nhu:H0264_15745"/>
<dbReference type="RefSeq" id="WP_181584647.1">
    <property type="nucleotide sequence ID" value="NZ_CP059399.1"/>
</dbReference>
<evidence type="ECO:0000313" key="2">
    <source>
        <dbReference type="Proteomes" id="UP000515512"/>
    </source>
</evidence>
<dbReference type="EMBL" id="CP059399">
    <property type="protein sequence ID" value="QLY33483.1"/>
    <property type="molecule type" value="Genomic_DNA"/>
</dbReference>
<accession>A0A7D6ZRD0</accession>
<proteinExistence type="predicted"/>
<evidence type="ECO:0000313" key="1">
    <source>
        <dbReference type="EMBL" id="QLY33483.1"/>
    </source>
</evidence>
<name>A0A7D6ZRD0_9NOCA</name>
<keyword evidence="2" id="KW-1185">Reference proteome</keyword>
<protein>
    <submittedName>
        <fullName evidence="1">Uncharacterized protein</fullName>
    </submittedName>
</protein>